<evidence type="ECO:0000256" key="3">
    <source>
        <dbReference type="ARBA" id="ARBA00022771"/>
    </source>
</evidence>
<keyword evidence="4" id="KW-0862">Zinc</keyword>
<evidence type="ECO:0000256" key="6">
    <source>
        <dbReference type="ARBA" id="ARBA00023163"/>
    </source>
</evidence>
<feature type="region of interest" description="Disordered" evidence="7">
    <location>
        <begin position="388"/>
        <end position="469"/>
    </location>
</feature>
<comment type="similarity">
    <text evidence="1">Belongs to the VEFS (VRN2-EMF2-FIS2-SU(Z)12) family.</text>
</comment>
<dbReference type="GeneID" id="28820917"/>
<keyword evidence="2" id="KW-0479">Metal-binding</keyword>
<evidence type="ECO:0000256" key="2">
    <source>
        <dbReference type="ARBA" id="ARBA00022723"/>
    </source>
</evidence>
<evidence type="ECO:0000259" key="8">
    <source>
        <dbReference type="Pfam" id="PF09733"/>
    </source>
</evidence>
<evidence type="ECO:0000256" key="1">
    <source>
        <dbReference type="ARBA" id="ARBA00007416"/>
    </source>
</evidence>
<dbReference type="AlphaFoldDB" id="A0A132B9U3"/>
<sequence length="853" mass="96853">MSSVTSKGEGEAALSVYSLLYIPSRRKPFLRRNVRKTLQHLTMGAKLSAMTSSRGTKPRDDPMDVDDEEDEEPRPPKRRRIHPPESRDVSAAATDDAGPSRQPLSQVMSNQRSRPSKPELVQPYDFYGKAKAPSLTSSLLKTPTTATATNIEANAETNNFRIDDITPATLADFKEALRVDVNEIIPSDEGIDDEPFNFTSNFDMRCTVRVAIFYRQHDDIQEGNTKPVEISRKDTECTLRVTIARNGKVSRDLVDLEPFYFLPSSFKVRRRKPRQPNGQWGGYEYYRGFADRYLLSISIHPVSSEEDWPTLNLSAGASEYKMDEFCLHTKINLFCHPERQRKAPLQLEHIEIIGAKIALSYALSFQVRWATPNVLTNAVLPTIKSDETPRAKVPLAPTPAPAQDEPASPSPRKEDETTIEESTASNRAKRHRNSVETYNLKTLSTLAQGKSPRKSKPKESRSEPEPDAGLTVTYCFGKAEAADTGIKQQTTVPGLACPFCETPNSMVEELRLHLHADHGAFKFSLRRNSPRVQFFVELARSRSGPMLDTDRAKIYQLGKPRTLFDLDKYLLGDDLWTKTRLGPQHGHWPDHLLERANEPSMSSSPHGSRYSSPNTSNGTDDAMDFETYEAKPPVRRRKVVLVPETELPLYDPVTKRILRVGEEIPGSDDEKEEEWLHQKQRQLVNDFVDVSMLEKEYINVWNPFINEEHLTSHAYMSDSILRFVELKKNWFAENKNMKVEFLRHMEIFITMGSADQECLHKCINILRKAEQDKARRDQQEDTIMKDVEVEKPVSKSRGLLTCICGTSTQPPNQVICTGDKCPARFFCRQCALSSGRPIKDKLKKWQCDECFSG</sequence>
<evidence type="ECO:0000256" key="7">
    <source>
        <dbReference type="SAM" id="MobiDB-lite"/>
    </source>
</evidence>
<feature type="compositionally biased region" description="Polar residues" evidence="7">
    <location>
        <begin position="102"/>
        <end position="113"/>
    </location>
</feature>
<dbReference type="Proteomes" id="UP000070700">
    <property type="component" value="Unassembled WGS sequence"/>
</dbReference>
<evidence type="ECO:0000313" key="9">
    <source>
        <dbReference type="EMBL" id="KUJ09013.1"/>
    </source>
</evidence>
<dbReference type="InterPro" id="IPR019135">
    <property type="entry name" value="Polycomb_protein_VEFS-Box"/>
</dbReference>
<dbReference type="OrthoDB" id="166746at2759"/>
<feature type="region of interest" description="Disordered" evidence="7">
    <location>
        <begin position="596"/>
        <end position="622"/>
    </location>
</feature>
<evidence type="ECO:0000313" key="10">
    <source>
        <dbReference type="Proteomes" id="UP000070700"/>
    </source>
</evidence>
<dbReference type="Pfam" id="PF09733">
    <property type="entry name" value="VEFS-Box"/>
    <property type="match status" value="1"/>
</dbReference>
<dbReference type="PANTHER" id="PTHR22597:SF0">
    <property type="entry name" value="POLYCOMB PROTEIN SUZ12"/>
    <property type="match status" value="1"/>
</dbReference>
<dbReference type="CDD" id="cd21552">
    <property type="entry name" value="VEFS-box_ctSUZ12-like"/>
    <property type="match status" value="1"/>
</dbReference>
<feature type="region of interest" description="Disordered" evidence="7">
    <location>
        <begin position="41"/>
        <end position="121"/>
    </location>
</feature>
<feature type="compositionally biased region" description="Acidic residues" evidence="7">
    <location>
        <begin position="63"/>
        <end position="72"/>
    </location>
</feature>
<feature type="domain" description="Polycomb protein VEFS-Box" evidence="8">
    <location>
        <begin position="667"/>
        <end position="746"/>
    </location>
</feature>
<protein>
    <recommendedName>
        <fullName evidence="8">Polycomb protein VEFS-Box domain-containing protein</fullName>
    </recommendedName>
</protein>
<keyword evidence="5" id="KW-0805">Transcription regulation</keyword>
<reference evidence="9 10" key="1">
    <citation type="submission" date="2015-10" db="EMBL/GenBank/DDBJ databases">
        <title>Full genome of DAOMC 229536 Phialocephala scopiformis, a fungal endophyte of spruce producing the potent anti-insectan compound rugulosin.</title>
        <authorList>
            <consortium name="DOE Joint Genome Institute"/>
            <person name="Walker A.K."/>
            <person name="Frasz S.L."/>
            <person name="Seifert K.A."/>
            <person name="Miller J.D."/>
            <person name="Mondo S.J."/>
            <person name="Labutti K."/>
            <person name="Lipzen A."/>
            <person name="Dockter R."/>
            <person name="Kennedy M."/>
            <person name="Grigoriev I.V."/>
            <person name="Spatafora J.W."/>
        </authorList>
    </citation>
    <scope>NUCLEOTIDE SEQUENCE [LARGE SCALE GENOMIC DNA]</scope>
    <source>
        <strain evidence="9 10">CBS 120377</strain>
    </source>
</reference>
<keyword evidence="10" id="KW-1185">Reference proteome</keyword>
<evidence type="ECO:0000256" key="4">
    <source>
        <dbReference type="ARBA" id="ARBA00022833"/>
    </source>
</evidence>
<evidence type="ECO:0000256" key="5">
    <source>
        <dbReference type="ARBA" id="ARBA00023015"/>
    </source>
</evidence>
<proteinExistence type="inferred from homology"/>
<keyword evidence="6" id="KW-0804">Transcription</keyword>
<dbReference type="PANTHER" id="PTHR22597">
    <property type="entry name" value="POLYCOMB GROUP PROTEIN"/>
    <property type="match status" value="1"/>
</dbReference>
<name>A0A132B9U3_MOLSC</name>
<dbReference type="EMBL" id="KQ947433">
    <property type="protein sequence ID" value="KUJ09013.1"/>
    <property type="molecule type" value="Genomic_DNA"/>
</dbReference>
<keyword evidence="3" id="KW-0863">Zinc-finger</keyword>
<feature type="compositionally biased region" description="Polar residues" evidence="7">
    <location>
        <begin position="435"/>
        <end position="448"/>
    </location>
</feature>
<organism evidence="9 10">
    <name type="scientific">Mollisia scopiformis</name>
    <name type="common">Conifer needle endophyte fungus</name>
    <name type="synonym">Phialocephala scopiformis</name>
    <dbReference type="NCBI Taxonomy" id="149040"/>
    <lineage>
        <taxon>Eukaryota</taxon>
        <taxon>Fungi</taxon>
        <taxon>Dikarya</taxon>
        <taxon>Ascomycota</taxon>
        <taxon>Pezizomycotina</taxon>
        <taxon>Leotiomycetes</taxon>
        <taxon>Helotiales</taxon>
        <taxon>Mollisiaceae</taxon>
        <taxon>Mollisia</taxon>
    </lineage>
</organism>
<dbReference type="GO" id="GO:0016586">
    <property type="term" value="C:RSC-type complex"/>
    <property type="evidence" value="ECO:0007669"/>
    <property type="project" value="TreeGrafter"/>
</dbReference>
<accession>A0A132B9U3</accession>
<gene>
    <name evidence="9" type="ORF">LY89DRAFT_628854</name>
</gene>
<dbReference type="KEGG" id="psco:LY89DRAFT_628854"/>
<dbReference type="RefSeq" id="XP_018063368.1">
    <property type="nucleotide sequence ID" value="XM_018211191.1"/>
</dbReference>
<dbReference type="GO" id="GO:0008270">
    <property type="term" value="F:zinc ion binding"/>
    <property type="evidence" value="ECO:0007669"/>
    <property type="project" value="UniProtKB-KW"/>
</dbReference>
<feature type="compositionally biased region" description="Low complexity" evidence="7">
    <location>
        <begin position="599"/>
        <end position="613"/>
    </location>
</feature>
<dbReference type="InParanoid" id="A0A132B9U3"/>
<dbReference type="GO" id="GO:0031490">
    <property type="term" value="F:chromatin DNA binding"/>
    <property type="evidence" value="ECO:0007669"/>
    <property type="project" value="TreeGrafter"/>
</dbReference>